<name>A0A6P3AG61_BURL3</name>
<feature type="transmembrane region" description="Helical" evidence="5">
    <location>
        <begin position="59"/>
        <end position="79"/>
    </location>
</feature>
<feature type="transmembrane region" description="Helical" evidence="5">
    <location>
        <begin position="27"/>
        <end position="47"/>
    </location>
</feature>
<evidence type="ECO:0000313" key="7">
    <source>
        <dbReference type="Proteomes" id="UP000494274"/>
    </source>
</evidence>
<keyword evidence="4 5" id="KW-0472">Membrane</keyword>
<evidence type="ECO:0000256" key="5">
    <source>
        <dbReference type="SAM" id="Phobius"/>
    </source>
</evidence>
<dbReference type="GO" id="GO:0030255">
    <property type="term" value="P:protein secretion by the type IV secretion system"/>
    <property type="evidence" value="ECO:0007669"/>
    <property type="project" value="InterPro"/>
</dbReference>
<comment type="subcellular location">
    <subcellularLocation>
        <location evidence="1">Membrane</location>
        <topology evidence="1">Multi-pass membrane protein</topology>
    </subcellularLocation>
</comment>
<organism evidence="6 7">
    <name type="scientific">Burkholderia lata (strain ATCC 17760 / DSM 23089 / LMG 22485 / NCIMB 9086 / R18194 / 383)</name>
    <dbReference type="NCBI Taxonomy" id="482957"/>
    <lineage>
        <taxon>Bacteria</taxon>
        <taxon>Pseudomonadati</taxon>
        <taxon>Pseudomonadota</taxon>
        <taxon>Betaproteobacteria</taxon>
        <taxon>Burkholderiales</taxon>
        <taxon>Burkholderiaceae</taxon>
        <taxon>Burkholderia</taxon>
        <taxon>Burkholderia cepacia complex</taxon>
    </lineage>
</organism>
<dbReference type="InterPro" id="IPR007688">
    <property type="entry name" value="Conjugal_tfr_TrbL/VirB6"/>
</dbReference>
<feature type="transmembrane region" description="Helical" evidence="5">
    <location>
        <begin position="244"/>
        <end position="261"/>
    </location>
</feature>
<evidence type="ECO:0000256" key="1">
    <source>
        <dbReference type="ARBA" id="ARBA00004141"/>
    </source>
</evidence>
<evidence type="ECO:0000256" key="2">
    <source>
        <dbReference type="ARBA" id="ARBA00022692"/>
    </source>
</evidence>
<dbReference type="EMBL" id="CABVQI010000034">
    <property type="protein sequence ID" value="VWD45833.1"/>
    <property type="molecule type" value="Genomic_DNA"/>
</dbReference>
<evidence type="ECO:0000256" key="4">
    <source>
        <dbReference type="ARBA" id="ARBA00023136"/>
    </source>
</evidence>
<proteinExistence type="predicted"/>
<gene>
    <name evidence="6" type="ORF">BLA18112_07118</name>
</gene>
<evidence type="ECO:0000313" key="6">
    <source>
        <dbReference type="EMBL" id="VWD45833.1"/>
    </source>
</evidence>
<dbReference type="RefSeq" id="WP_175047403.1">
    <property type="nucleotide sequence ID" value="NZ_CABVQI010000034.1"/>
</dbReference>
<protein>
    <submittedName>
        <fullName evidence="6">TrbL/VirB6 plasmid conjugal transfer protein</fullName>
    </submittedName>
</protein>
<dbReference type="Proteomes" id="UP000494274">
    <property type="component" value="Unassembled WGS sequence"/>
</dbReference>
<feature type="transmembrane region" description="Helical" evidence="5">
    <location>
        <begin position="205"/>
        <end position="224"/>
    </location>
</feature>
<dbReference type="GO" id="GO:0016020">
    <property type="term" value="C:membrane"/>
    <property type="evidence" value="ECO:0007669"/>
    <property type="project" value="UniProtKB-SubCell"/>
</dbReference>
<evidence type="ECO:0000256" key="3">
    <source>
        <dbReference type="ARBA" id="ARBA00022989"/>
    </source>
</evidence>
<feature type="transmembrane region" description="Helical" evidence="5">
    <location>
        <begin position="172"/>
        <end position="193"/>
    </location>
</feature>
<reference evidence="6 7" key="1">
    <citation type="submission" date="2019-09" db="EMBL/GenBank/DDBJ databases">
        <authorList>
            <person name="Depoorter E."/>
        </authorList>
    </citation>
    <scope>NUCLEOTIDE SEQUENCE [LARGE SCALE GENOMIC DNA]</scope>
    <source>
        <strain evidence="6">R-18112</strain>
    </source>
</reference>
<sequence>MADIYTYVGTSIDNATATWVTSVSSRLVSGITPIVLLVLTIWIMWYGYRVMTGLAESPVMNFLMTAIKISLVLGVALGVGNYQSMIVDGVQGFINGMAQIFWPSSASLYSALDTFNQTGANLGMALWDRGSQSLPWGGWSDVFAGSVVLISGGLVAVFTLVVMLVAKMALVFLLAIGPAFIACLAFPTVAPYFDKWVSKVLNYAFLQAMLVGACGLFMQIAQYFTDHMSTSMTSGNTSQLGDAFDLLAVCAVLAVVIWQLPHITSGLVGGMALDHGLGMARQAMGNWSAASHKYNPASSRHRAATAAVQLSEAILRLTVPEECRPTGARALWRISKAQVERRVPLRQGAASPQHFAANPVVTPNAPYPFDRIDAGPASFARTARRPSTGPLAGPVAH</sequence>
<dbReference type="Pfam" id="PF04610">
    <property type="entry name" value="TrbL"/>
    <property type="match status" value="1"/>
</dbReference>
<accession>A0A6P3AG61</accession>
<feature type="transmembrane region" description="Helical" evidence="5">
    <location>
        <begin position="142"/>
        <end position="165"/>
    </location>
</feature>
<dbReference type="AlphaFoldDB" id="A0A6P3AG61"/>
<keyword evidence="2 5" id="KW-0812">Transmembrane</keyword>
<keyword evidence="3 5" id="KW-1133">Transmembrane helix</keyword>